<dbReference type="Pfam" id="PF00394">
    <property type="entry name" value="Cu-oxidase"/>
    <property type="match status" value="1"/>
</dbReference>
<evidence type="ECO:0000256" key="4">
    <source>
        <dbReference type="ARBA" id="ARBA00023002"/>
    </source>
</evidence>
<evidence type="ECO:0000259" key="8">
    <source>
        <dbReference type="Pfam" id="PF00394"/>
    </source>
</evidence>
<dbReference type="InterPro" id="IPR002355">
    <property type="entry name" value="Cu_oxidase_Cu_BS"/>
</dbReference>
<keyword evidence="3 7" id="KW-0732">Signal</keyword>
<dbReference type="OrthoDB" id="2121828at2759"/>
<dbReference type="PANTHER" id="PTHR11709:SF488">
    <property type="entry name" value="LACCASE-RELATED"/>
    <property type="match status" value="1"/>
</dbReference>
<feature type="signal peptide" evidence="7">
    <location>
        <begin position="1"/>
        <end position="17"/>
    </location>
</feature>
<dbReference type="PROSITE" id="PS00079">
    <property type="entry name" value="MULTICOPPER_OXIDASE1"/>
    <property type="match status" value="1"/>
</dbReference>
<protein>
    <recommendedName>
        <fullName evidence="13">Multicopper oxidase</fullName>
    </recommendedName>
</protein>
<feature type="domain" description="Plastocyanin-like" evidence="8">
    <location>
        <begin position="165"/>
        <end position="371"/>
    </location>
</feature>
<sequence length="608" mass="66473">MLSLLNLYLSLAAVAFAGKCPFKLELTWGPGSPDGYTRDMIFINGQYPGPLLEVQQDDWIEIEVLNSMPFNSSIHYHGIHQTKTPWADGVPGFTQRPIQPGESFKYKWHADQYGSYFYHAHSRGQIDDGAYGPIIIRPKAGTVKPFDKIAPAEVALLEEAEAKVTPLLLSDWRHRTSEQTWADQLASGLESAICMDSILVNGKGAVDCWSRAEITQFTSPGIAPVLTQAMLELTDKGCFPPALFQILLGNSSVLNPSALPPSVFEVCTPTQGSREIIKVPNDKKWLALDVISSAGIDTFAFSIDEHPLWVFAVDGNYIEPVKVDVLTVANGDRYSVFVELTNPSKKNDFGIRVASLALAQLIDTTAVFSYSKCHNGYHTSHGPYTNSTSLQLTSTPYTNRAGNPISANVTVLDHATTTPFPPQFPQPAPSPAQTFFLTTGNMGNSYTWALNATPFSHMNLDNAAPLLYSVPVLENGDGNMTIVTQNNTWIDLVFLVPNLQQPPHPIHKHGNKAFILGAGTGPFPGKTVAEAAAAQPELFNLVNPSYRDGFVTPPSADKPTWLAVRYKVENPGAWMLHCHIQSHLNGGMAVIILDGADEWPCVPDEYKN</sequence>
<evidence type="ECO:0000256" key="7">
    <source>
        <dbReference type="SAM" id="SignalP"/>
    </source>
</evidence>
<dbReference type="PANTHER" id="PTHR11709">
    <property type="entry name" value="MULTI-COPPER OXIDASE"/>
    <property type="match status" value="1"/>
</dbReference>
<organism evidence="11 12">
    <name type="scientific">Didymella heteroderae</name>
    <dbReference type="NCBI Taxonomy" id="1769908"/>
    <lineage>
        <taxon>Eukaryota</taxon>
        <taxon>Fungi</taxon>
        <taxon>Dikarya</taxon>
        <taxon>Ascomycota</taxon>
        <taxon>Pezizomycotina</taxon>
        <taxon>Dothideomycetes</taxon>
        <taxon>Pleosporomycetidae</taxon>
        <taxon>Pleosporales</taxon>
        <taxon>Pleosporineae</taxon>
        <taxon>Didymellaceae</taxon>
        <taxon>Didymella</taxon>
    </lineage>
</organism>
<dbReference type="GO" id="GO:0005507">
    <property type="term" value="F:copper ion binding"/>
    <property type="evidence" value="ECO:0007669"/>
    <property type="project" value="InterPro"/>
</dbReference>
<evidence type="ECO:0000259" key="9">
    <source>
        <dbReference type="Pfam" id="PF07731"/>
    </source>
</evidence>
<keyword evidence="6" id="KW-0325">Glycoprotein</keyword>
<gene>
    <name evidence="11" type="ORF">E8E12_010888</name>
</gene>
<evidence type="ECO:0000256" key="6">
    <source>
        <dbReference type="ARBA" id="ARBA00023180"/>
    </source>
</evidence>
<evidence type="ECO:0000313" key="12">
    <source>
        <dbReference type="Proteomes" id="UP000758155"/>
    </source>
</evidence>
<evidence type="ECO:0000256" key="5">
    <source>
        <dbReference type="ARBA" id="ARBA00023008"/>
    </source>
</evidence>
<dbReference type="Pfam" id="PF07732">
    <property type="entry name" value="Cu-oxidase_3"/>
    <property type="match status" value="1"/>
</dbReference>
<comment type="similarity">
    <text evidence="1">Belongs to the multicopper oxidase family.</text>
</comment>
<dbReference type="InterPro" id="IPR008972">
    <property type="entry name" value="Cupredoxin"/>
</dbReference>
<evidence type="ECO:0000259" key="10">
    <source>
        <dbReference type="Pfam" id="PF07732"/>
    </source>
</evidence>
<dbReference type="InterPro" id="IPR001117">
    <property type="entry name" value="Cu-oxidase_2nd"/>
</dbReference>
<dbReference type="CDD" id="cd13876">
    <property type="entry name" value="CuRO_2_Abr2_like"/>
    <property type="match status" value="1"/>
</dbReference>
<dbReference type="CDD" id="cd13898">
    <property type="entry name" value="CuRO_3_Abr2_like"/>
    <property type="match status" value="1"/>
</dbReference>
<accession>A0A9P4WX47</accession>
<evidence type="ECO:0008006" key="13">
    <source>
        <dbReference type="Google" id="ProtNLM"/>
    </source>
</evidence>
<keyword evidence="12" id="KW-1185">Reference proteome</keyword>
<dbReference type="InterPro" id="IPR033138">
    <property type="entry name" value="Cu_oxidase_CS"/>
</dbReference>
<reference evidence="11" key="1">
    <citation type="submission" date="2019-04" db="EMBL/GenBank/DDBJ databases">
        <title>Sequencing of skin fungus with MAO and IRED activity.</title>
        <authorList>
            <person name="Marsaioli A.J."/>
            <person name="Bonatto J.M.C."/>
            <person name="Reis Junior O."/>
        </authorList>
    </citation>
    <scope>NUCLEOTIDE SEQUENCE</scope>
    <source>
        <strain evidence="11">28M1</strain>
    </source>
</reference>
<keyword evidence="5" id="KW-0186">Copper</keyword>
<dbReference type="InterPro" id="IPR011707">
    <property type="entry name" value="Cu-oxidase-like_N"/>
</dbReference>
<feature type="domain" description="Plastocyanin-like" evidence="9">
    <location>
        <begin position="478"/>
        <end position="593"/>
    </location>
</feature>
<dbReference type="CDD" id="cd13850">
    <property type="entry name" value="CuRO_1_Abr2_like"/>
    <property type="match status" value="1"/>
</dbReference>
<keyword evidence="2" id="KW-0479">Metal-binding</keyword>
<proteinExistence type="inferred from homology"/>
<dbReference type="InterPro" id="IPR045087">
    <property type="entry name" value="Cu-oxidase_fam"/>
</dbReference>
<evidence type="ECO:0000313" key="11">
    <source>
        <dbReference type="EMBL" id="KAF3044461.1"/>
    </source>
</evidence>
<dbReference type="GO" id="GO:0016491">
    <property type="term" value="F:oxidoreductase activity"/>
    <property type="evidence" value="ECO:0007669"/>
    <property type="project" value="UniProtKB-KW"/>
</dbReference>
<dbReference type="EMBL" id="SWKV01000009">
    <property type="protein sequence ID" value="KAF3044461.1"/>
    <property type="molecule type" value="Genomic_DNA"/>
</dbReference>
<dbReference type="InterPro" id="IPR011706">
    <property type="entry name" value="Cu-oxidase_C"/>
</dbReference>
<name>A0A9P4WX47_9PLEO</name>
<dbReference type="AlphaFoldDB" id="A0A9P4WX47"/>
<feature type="chain" id="PRO_5040371734" description="Multicopper oxidase" evidence="7">
    <location>
        <begin position="18"/>
        <end position="608"/>
    </location>
</feature>
<dbReference type="Gene3D" id="2.60.40.420">
    <property type="entry name" value="Cupredoxins - blue copper proteins"/>
    <property type="match status" value="3"/>
</dbReference>
<dbReference type="SUPFAM" id="SSF49503">
    <property type="entry name" value="Cupredoxins"/>
    <property type="match status" value="3"/>
</dbReference>
<keyword evidence="4" id="KW-0560">Oxidoreductase</keyword>
<feature type="domain" description="Plastocyanin-like" evidence="10">
    <location>
        <begin position="27"/>
        <end position="140"/>
    </location>
</feature>
<dbReference type="Pfam" id="PF07731">
    <property type="entry name" value="Cu-oxidase_2"/>
    <property type="match status" value="1"/>
</dbReference>
<comment type="caution">
    <text evidence="11">The sequence shown here is derived from an EMBL/GenBank/DDBJ whole genome shotgun (WGS) entry which is preliminary data.</text>
</comment>
<evidence type="ECO:0000256" key="1">
    <source>
        <dbReference type="ARBA" id="ARBA00010609"/>
    </source>
</evidence>
<dbReference type="Proteomes" id="UP000758155">
    <property type="component" value="Unassembled WGS sequence"/>
</dbReference>
<dbReference type="PROSITE" id="PS00080">
    <property type="entry name" value="MULTICOPPER_OXIDASE2"/>
    <property type="match status" value="1"/>
</dbReference>
<evidence type="ECO:0000256" key="3">
    <source>
        <dbReference type="ARBA" id="ARBA00022729"/>
    </source>
</evidence>
<dbReference type="FunFam" id="2.60.40.420:FF:000036">
    <property type="entry name" value="L-ascorbate oxidase"/>
    <property type="match status" value="1"/>
</dbReference>
<evidence type="ECO:0000256" key="2">
    <source>
        <dbReference type="ARBA" id="ARBA00022723"/>
    </source>
</evidence>